<keyword evidence="2" id="KW-1185">Reference proteome</keyword>
<reference evidence="2" key="1">
    <citation type="journal article" date="2023" name="G3 (Bethesda)">
        <title>Genome assembly and association tests identify interacting loci associated with vigor, precocity, and sex in interspecific pistachio rootstocks.</title>
        <authorList>
            <person name="Palmer W."/>
            <person name="Jacygrad E."/>
            <person name="Sagayaradj S."/>
            <person name="Cavanaugh K."/>
            <person name="Han R."/>
            <person name="Bertier L."/>
            <person name="Beede B."/>
            <person name="Kafkas S."/>
            <person name="Golino D."/>
            <person name="Preece J."/>
            <person name="Michelmore R."/>
        </authorList>
    </citation>
    <scope>NUCLEOTIDE SEQUENCE [LARGE SCALE GENOMIC DNA]</scope>
</reference>
<gene>
    <name evidence="1" type="ORF">Patl1_30416</name>
</gene>
<protein>
    <submittedName>
        <fullName evidence="1">Uncharacterized protein</fullName>
    </submittedName>
</protein>
<sequence length="65" mass="7019">MALVGVRILASYGSLRRIAITYLVQSLVLNYTSPAPSRGFLLVHTNGGLNQMRAGSMAAPQQYHS</sequence>
<proteinExistence type="predicted"/>
<evidence type="ECO:0000313" key="2">
    <source>
        <dbReference type="Proteomes" id="UP001164250"/>
    </source>
</evidence>
<evidence type="ECO:0000313" key="1">
    <source>
        <dbReference type="EMBL" id="KAJ0083938.1"/>
    </source>
</evidence>
<dbReference type="EMBL" id="CM047907">
    <property type="protein sequence ID" value="KAJ0083938.1"/>
    <property type="molecule type" value="Genomic_DNA"/>
</dbReference>
<accession>A0ACC1AD37</accession>
<name>A0ACC1AD37_9ROSI</name>
<organism evidence="1 2">
    <name type="scientific">Pistacia atlantica</name>
    <dbReference type="NCBI Taxonomy" id="434234"/>
    <lineage>
        <taxon>Eukaryota</taxon>
        <taxon>Viridiplantae</taxon>
        <taxon>Streptophyta</taxon>
        <taxon>Embryophyta</taxon>
        <taxon>Tracheophyta</taxon>
        <taxon>Spermatophyta</taxon>
        <taxon>Magnoliopsida</taxon>
        <taxon>eudicotyledons</taxon>
        <taxon>Gunneridae</taxon>
        <taxon>Pentapetalae</taxon>
        <taxon>rosids</taxon>
        <taxon>malvids</taxon>
        <taxon>Sapindales</taxon>
        <taxon>Anacardiaceae</taxon>
        <taxon>Pistacia</taxon>
    </lineage>
</organism>
<dbReference type="Proteomes" id="UP001164250">
    <property type="component" value="Chromosome 11"/>
</dbReference>
<comment type="caution">
    <text evidence="1">The sequence shown here is derived from an EMBL/GenBank/DDBJ whole genome shotgun (WGS) entry which is preliminary data.</text>
</comment>